<dbReference type="AlphaFoldDB" id="A0A399G7H3"/>
<accession>A0A399G7H3</accession>
<dbReference type="RefSeq" id="WP_068692501.1">
    <property type="nucleotide sequence ID" value="NZ_CP063196.1"/>
</dbReference>
<gene>
    <name evidence="1" type="ORF">NI17_006195</name>
</gene>
<reference evidence="1" key="1">
    <citation type="submission" date="2020-10" db="EMBL/GenBank/DDBJ databases">
        <title>De novo genome project of the cellulose decomposer Thermobifida halotolerans type strain.</title>
        <authorList>
            <person name="Nagy I."/>
            <person name="Horvath B."/>
            <person name="Kukolya J."/>
            <person name="Nagy I."/>
            <person name="Orsini M."/>
        </authorList>
    </citation>
    <scope>NUCLEOTIDE SEQUENCE</scope>
    <source>
        <strain evidence="1">DSM 44931</strain>
    </source>
</reference>
<dbReference type="Proteomes" id="UP000265719">
    <property type="component" value="Chromosome"/>
</dbReference>
<dbReference type="OrthoDB" id="9777755at2"/>
<keyword evidence="2" id="KW-1185">Reference proteome</keyword>
<sequence>MYGTSAPGGPLRFFLLTFAFSVPFRTLGLLVETPDGVPTGVPVSALMLVCPITAAVLLT</sequence>
<protein>
    <submittedName>
        <fullName evidence="1">Uncharacterized protein</fullName>
    </submittedName>
</protein>
<dbReference type="KEGG" id="thao:NI17_006195"/>
<evidence type="ECO:0000313" key="2">
    <source>
        <dbReference type="Proteomes" id="UP000265719"/>
    </source>
</evidence>
<organism evidence="1 2">
    <name type="scientific">Thermobifida halotolerans</name>
    <dbReference type="NCBI Taxonomy" id="483545"/>
    <lineage>
        <taxon>Bacteria</taxon>
        <taxon>Bacillati</taxon>
        <taxon>Actinomycetota</taxon>
        <taxon>Actinomycetes</taxon>
        <taxon>Streptosporangiales</taxon>
        <taxon>Nocardiopsidaceae</taxon>
        <taxon>Thermobifida</taxon>
    </lineage>
</organism>
<name>A0A399G7H3_9ACTN</name>
<evidence type="ECO:0000313" key="1">
    <source>
        <dbReference type="EMBL" id="UOE20780.1"/>
    </source>
</evidence>
<proteinExistence type="predicted"/>
<dbReference type="EMBL" id="CP063196">
    <property type="protein sequence ID" value="UOE20780.1"/>
    <property type="molecule type" value="Genomic_DNA"/>
</dbReference>